<evidence type="ECO:0000259" key="17">
    <source>
        <dbReference type="Pfam" id="PF08245"/>
    </source>
</evidence>
<dbReference type="InterPro" id="IPR000713">
    <property type="entry name" value="Mur_ligase_N"/>
</dbReference>
<dbReference type="InterPro" id="IPR013221">
    <property type="entry name" value="Mur_ligase_cen"/>
</dbReference>
<comment type="caution">
    <text evidence="18">The sequence shown here is derived from an EMBL/GenBank/DDBJ whole genome shotgun (WGS) entry which is preliminary data.</text>
</comment>
<sequence>MTTEQNTASIARTILPARELGRVHFIGIGGAGMSGIARVMLARGMRVSGSDARDSAVVTGLRALGATVRIGHDASAVEEADTVVVSSAIRHENPELVAARERGLRIIHRSAALGALMVGRRTLAVAGTHGKTTTTSMATVALQACAADPSFVIGGVLTSTGANAHEGSGDVFVAEADESDGSFLLYEPAVGIITNVEADHLDHYGSPEAVTAAFEAFADKVRATGGTLVVCLDDPGAAGVAAHAAAAGADVVGYGFSASGGAPAGVRTAAILRDTGEAAGDAGAAQRFAIELDGATVPVELQQPGDYNARNAAAAVAAAAALGFDPAAAAQGLAGFHGTRRRFELKGEAAGVRVYDDYAHHPTELRAVLSAARRVVPAGGRVHAVFQPHLFSRTQSFRQEFGEALGLADDVVVLDVYPAREDPIPGVTGAIVAAEVPHAQTAFLPAFTEVVPHLLDRVRPGDVVLTIGAGDVTVLGPEIVEALEQA</sequence>
<dbReference type="PANTHER" id="PTHR43445:SF3">
    <property type="entry name" value="UDP-N-ACETYLMURAMATE--L-ALANINE LIGASE"/>
    <property type="match status" value="1"/>
</dbReference>
<name>A0ABP5IX31_9MICO</name>
<dbReference type="EC" id="6.3.2.8" evidence="3 14"/>
<keyword evidence="19" id="KW-1185">Reference proteome</keyword>
<dbReference type="InterPro" id="IPR050061">
    <property type="entry name" value="MurCDEF_pg_biosynth"/>
</dbReference>
<protein>
    <recommendedName>
        <fullName evidence="3 14">UDP-N-acetylmuramate--L-alanine ligase</fullName>
        <ecNumber evidence="3 14">6.3.2.8</ecNumber>
    </recommendedName>
    <alternativeName>
        <fullName evidence="14">UDP-N-acetylmuramoyl-L-alanine synthetase</fullName>
    </alternativeName>
</protein>
<comment type="similarity">
    <text evidence="14">Belongs to the MurCDEF family.</text>
</comment>
<dbReference type="Gene3D" id="3.40.1190.10">
    <property type="entry name" value="Mur-like, catalytic domain"/>
    <property type="match status" value="1"/>
</dbReference>
<dbReference type="Pfam" id="PF08245">
    <property type="entry name" value="Mur_ligase_M"/>
    <property type="match status" value="1"/>
</dbReference>
<evidence type="ECO:0000256" key="10">
    <source>
        <dbReference type="ARBA" id="ARBA00022984"/>
    </source>
</evidence>
<evidence type="ECO:0000313" key="18">
    <source>
        <dbReference type="EMBL" id="GAA2106579.1"/>
    </source>
</evidence>
<dbReference type="PANTHER" id="PTHR43445">
    <property type="entry name" value="UDP-N-ACETYLMURAMATE--L-ALANINE LIGASE-RELATED"/>
    <property type="match status" value="1"/>
</dbReference>
<comment type="pathway">
    <text evidence="2 14">Cell wall biogenesis; peptidoglycan biosynthesis.</text>
</comment>
<feature type="domain" description="Mur ligase central" evidence="17">
    <location>
        <begin position="125"/>
        <end position="319"/>
    </location>
</feature>
<evidence type="ECO:0000256" key="6">
    <source>
        <dbReference type="ARBA" id="ARBA00022618"/>
    </source>
</evidence>
<dbReference type="InterPro" id="IPR005758">
    <property type="entry name" value="UDP-N-AcMur_Ala_ligase_MurC"/>
</dbReference>
<dbReference type="RefSeq" id="WP_344338612.1">
    <property type="nucleotide sequence ID" value="NZ_BAAAPZ010000019.1"/>
</dbReference>
<comment type="catalytic activity">
    <reaction evidence="13 14">
        <text>UDP-N-acetyl-alpha-D-muramate + L-alanine + ATP = UDP-N-acetyl-alpha-D-muramoyl-L-alanine + ADP + phosphate + H(+)</text>
        <dbReference type="Rhea" id="RHEA:23372"/>
        <dbReference type="ChEBI" id="CHEBI:15378"/>
        <dbReference type="ChEBI" id="CHEBI:30616"/>
        <dbReference type="ChEBI" id="CHEBI:43474"/>
        <dbReference type="ChEBI" id="CHEBI:57972"/>
        <dbReference type="ChEBI" id="CHEBI:70757"/>
        <dbReference type="ChEBI" id="CHEBI:83898"/>
        <dbReference type="ChEBI" id="CHEBI:456216"/>
        <dbReference type="EC" id="6.3.2.8"/>
    </reaction>
</comment>
<evidence type="ECO:0000256" key="2">
    <source>
        <dbReference type="ARBA" id="ARBA00004752"/>
    </source>
</evidence>
<dbReference type="EMBL" id="BAAAPZ010000019">
    <property type="protein sequence ID" value="GAA2106579.1"/>
    <property type="molecule type" value="Genomic_DNA"/>
</dbReference>
<reference evidence="19" key="1">
    <citation type="journal article" date="2019" name="Int. J. Syst. Evol. Microbiol.">
        <title>The Global Catalogue of Microorganisms (GCM) 10K type strain sequencing project: providing services to taxonomists for standard genome sequencing and annotation.</title>
        <authorList>
            <consortium name="The Broad Institute Genomics Platform"/>
            <consortium name="The Broad Institute Genome Sequencing Center for Infectious Disease"/>
            <person name="Wu L."/>
            <person name="Ma J."/>
        </authorList>
    </citation>
    <scope>NUCLEOTIDE SEQUENCE [LARGE SCALE GENOMIC DNA]</scope>
    <source>
        <strain evidence="19">JCM 15900</strain>
    </source>
</reference>
<evidence type="ECO:0000256" key="4">
    <source>
        <dbReference type="ARBA" id="ARBA00022490"/>
    </source>
</evidence>
<feature type="domain" description="Mur ligase N-terminal catalytic" evidence="15">
    <location>
        <begin position="23"/>
        <end position="118"/>
    </location>
</feature>
<dbReference type="Pfam" id="PF02875">
    <property type="entry name" value="Mur_ligase_C"/>
    <property type="match status" value="1"/>
</dbReference>
<evidence type="ECO:0000256" key="7">
    <source>
        <dbReference type="ARBA" id="ARBA00022741"/>
    </source>
</evidence>
<keyword evidence="4 14" id="KW-0963">Cytoplasm</keyword>
<keyword evidence="6 14" id="KW-0132">Cell division</keyword>
<dbReference type="InterPro" id="IPR036615">
    <property type="entry name" value="Mur_ligase_C_dom_sf"/>
</dbReference>
<evidence type="ECO:0000256" key="12">
    <source>
        <dbReference type="ARBA" id="ARBA00023316"/>
    </source>
</evidence>
<evidence type="ECO:0000256" key="9">
    <source>
        <dbReference type="ARBA" id="ARBA00022960"/>
    </source>
</evidence>
<dbReference type="HAMAP" id="MF_00046">
    <property type="entry name" value="MurC"/>
    <property type="match status" value="1"/>
</dbReference>
<dbReference type="Proteomes" id="UP001500984">
    <property type="component" value="Unassembled WGS sequence"/>
</dbReference>
<proteinExistence type="inferred from homology"/>
<keyword evidence="5 14" id="KW-0436">Ligase</keyword>
<dbReference type="Pfam" id="PF01225">
    <property type="entry name" value="Mur_ligase"/>
    <property type="match status" value="1"/>
</dbReference>
<keyword evidence="10 14" id="KW-0573">Peptidoglycan synthesis</keyword>
<feature type="domain" description="Mur ligase C-terminal" evidence="16">
    <location>
        <begin position="341"/>
        <end position="470"/>
    </location>
</feature>
<organism evidence="18 19">
    <name type="scientific">Brevibacterium salitolerans</name>
    <dbReference type="NCBI Taxonomy" id="1403566"/>
    <lineage>
        <taxon>Bacteria</taxon>
        <taxon>Bacillati</taxon>
        <taxon>Actinomycetota</taxon>
        <taxon>Actinomycetes</taxon>
        <taxon>Micrococcales</taxon>
        <taxon>Brevibacteriaceae</taxon>
        <taxon>Brevibacterium</taxon>
    </lineage>
</organism>
<gene>
    <name evidence="14 18" type="primary">murC</name>
    <name evidence="18" type="ORF">GCM10009823_32770</name>
</gene>
<evidence type="ECO:0000256" key="8">
    <source>
        <dbReference type="ARBA" id="ARBA00022840"/>
    </source>
</evidence>
<evidence type="ECO:0000259" key="16">
    <source>
        <dbReference type="Pfam" id="PF02875"/>
    </source>
</evidence>
<comment type="function">
    <text evidence="14">Cell wall formation.</text>
</comment>
<evidence type="ECO:0000256" key="1">
    <source>
        <dbReference type="ARBA" id="ARBA00004496"/>
    </source>
</evidence>
<evidence type="ECO:0000256" key="11">
    <source>
        <dbReference type="ARBA" id="ARBA00023306"/>
    </source>
</evidence>
<evidence type="ECO:0000256" key="3">
    <source>
        <dbReference type="ARBA" id="ARBA00012211"/>
    </source>
</evidence>
<evidence type="ECO:0000313" key="19">
    <source>
        <dbReference type="Proteomes" id="UP001500984"/>
    </source>
</evidence>
<keyword evidence="9 14" id="KW-0133">Cell shape</keyword>
<feature type="binding site" evidence="14">
    <location>
        <begin position="127"/>
        <end position="133"/>
    </location>
    <ligand>
        <name>ATP</name>
        <dbReference type="ChEBI" id="CHEBI:30616"/>
    </ligand>
</feature>
<dbReference type="SUPFAM" id="SSF53244">
    <property type="entry name" value="MurD-like peptide ligases, peptide-binding domain"/>
    <property type="match status" value="1"/>
</dbReference>
<dbReference type="SUPFAM" id="SSF51984">
    <property type="entry name" value="MurCD N-terminal domain"/>
    <property type="match status" value="1"/>
</dbReference>
<evidence type="ECO:0000256" key="13">
    <source>
        <dbReference type="ARBA" id="ARBA00047833"/>
    </source>
</evidence>
<keyword evidence="8 14" id="KW-0067">ATP-binding</keyword>
<evidence type="ECO:0000256" key="14">
    <source>
        <dbReference type="HAMAP-Rule" id="MF_00046"/>
    </source>
</evidence>
<comment type="subcellular location">
    <subcellularLocation>
        <location evidence="1 14">Cytoplasm</location>
    </subcellularLocation>
</comment>
<dbReference type="NCBIfam" id="TIGR01082">
    <property type="entry name" value="murC"/>
    <property type="match status" value="1"/>
</dbReference>
<dbReference type="Gene3D" id="3.40.50.720">
    <property type="entry name" value="NAD(P)-binding Rossmann-like Domain"/>
    <property type="match status" value="1"/>
</dbReference>
<dbReference type="InterPro" id="IPR004101">
    <property type="entry name" value="Mur_ligase_C"/>
</dbReference>
<dbReference type="InterPro" id="IPR036565">
    <property type="entry name" value="Mur-like_cat_sf"/>
</dbReference>
<accession>A0ABP5IX31</accession>
<dbReference type="SUPFAM" id="SSF53623">
    <property type="entry name" value="MurD-like peptide ligases, catalytic domain"/>
    <property type="match status" value="1"/>
</dbReference>
<keyword evidence="7 14" id="KW-0547">Nucleotide-binding</keyword>
<evidence type="ECO:0000256" key="5">
    <source>
        <dbReference type="ARBA" id="ARBA00022598"/>
    </source>
</evidence>
<keyword evidence="12 14" id="KW-0961">Cell wall biogenesis/degradation</keyword>
<dbReference type="Gene3D" id="3.90.190.20">
    <property type="entry name" value="Mur ligase, C-terminal domain"/>
    <property type="match status" value="1"/>
</dbReference>
<evidence type="ECO:0000259" key="15">
    <source>
        <dbReference type="Pfam" id="PF01225"/>
    </source>
</evidence>
<keyword evidence="11 14" id="KW-0131">Cell cycle</keyword>
<dbReference type="GO" id="GO:0016874">
    <property type="term" value="F:ligase activity"/>
    <property type="evidence" value="ECO:0007669"/>
    <property type="project" value="UniProtKB-KW"/>
</dbReference>